<evidence type="ECO:0000313" key="2">
    <source>
        <dbReference type="Proteomes" id="UP000887116"/>
    </source>
</evidence>
<protein>
    <submittedName>
        <fullName evidence="1">Uncharacterized protein</fullName>
    </submittedName>
</protein>
<dbReference type="Proteomes" id="UP000887116">
    <property type="component" value="Unassembled WGS sequence"/>
</dbReference>
<dbReference type="EMBL" id="BMAO01005765">
    <property type="protein sequence ID" value="GFR03793.1"/>
    <property type="molecule type" value="Genomic_DNA"/>
</dbReference>
<keyword evidence="2" id="KW-1185">Reference proteome</keyword>
<evidence type="ECO:0000313" key="1">
    <source>
        <dbReference type="EMBL" id="GFR03793.1"/>
    </source>
</evidence>
<proteinExistence type="predicted"/>
<gene>
    <name evidence="1" type="ORF">TNCT_327161</name>
</gene>
<name>A0A8X6GGX3_TRICU</name>
<reference evidence="1" key="1">
    <citation type="submission" date="2020-07" db="EMBL/GenBank/DDBJ databases">
        <title>Multicomponent nature underlies the extraordinary mechanical properties of spider dragline silk.</title>
        <authorList>
            <person name="Kono N."/>
            <person name="Nakamura H."/>
            <person name="Mori M."/>
            <person name="Yoshida Y."/>
            <person name="Ohtoshi R."/>
            <person name="Malay A.D."/>
            <person name="Moran D.A.P."/>
            <person name="Tomita M."/>
            <person name="Numata K."/>
            <person name="Arakawa K."/>
        </authorList>
    </citation>
    <scope>NUCLEOTIDE SEQUENCE</scope>
</reference>
<accession>A0A8X6GGX3</accession>
<comment type="caution">
    <text evidence="1">The sequence shown here is derived from an EMBL/GenBank/DDBJ whole genome shotgun (WGS) entry which is preliminary data.</text>
</comment>
<dbReference type="AlphaFoldDB" id="A0A8X6GGX3"/>
<organism evidence="1 2">
    <name type="scientific">Trichonephila clavata</name>
    <name type="common">Joro spider</name>
    <name type="synonym">Nephila clavata</name>
    <dbReference type="NCBI Taxonomy" id="2740835"/>
    <lineage>
        <taxon>Eukaryota</taxon>
        <taxon>Metazoa</taxon>
        <taxon>Ecdysozoa</taxon>
        <taxon>Arthropoda</taxon>
        <taxon>Chelicerata</taxon>
        <taxon>Arachnida</taxon>
        <taxon>Araneae</taxon>
        <taxon>Araneomorphae</taxon>
        <taxon>Entelegynae</taxon>
        <taxon>Araneoidea</taxon>
        <taxon>Nephilidae</taxon>
        <taxon>Trichonephila</taxon>
    </lineage>
</organism>
<sequence length="97" mass="11704">MLWQRSGRPVSVRTDFTRVATEHLMDENRPWMLLELERVSGIEKRAIHRILRDELHLHKIAARWVLHALMEVQRWLHYATYSDHFARCQQNGNQFLS</sequence>